<evidence type="ECO:0000313" key="11">
    <source>
        <dbReference type="Proteomes" id="UP000249134"/>
    </source>
</evidence>
<keyword evidence="2" id="KW-0813">Transport</keyword>
<keyword evidence="3" id="KW-1003">Cell membrane</keyword>
<dbReference type="GO" id="GO:0005886">
    <property type="term" value="C:plasma membrane"/>
    <property type="evidence" value="ECO:0007669"/>
    <property type="project" value="UniProtKB-SubCell"/>
</dbReference>
<dbReference type="PROSITE" id="PS50850">
    <property type="entry name" value="MFS"/>
    <property type="match status" value="1"/>
</dbReference>
<feature type="transmembrane region" description="Helical" evidence="8">
    <location>
        <begin position="291"/>
        <end position="311"/>
    </location>
</feature>
<dbReference type="RefSeq" id="WP_066140134.1">
    <property type="nucleotide sequence ID" value="NZ_CBCSGM010000001.1"/>
</dbReference>
<feature type="transmembrane region" description="Helical" evidence="8">
    <location>
        <begin position="349"/>
        <end position="370"/>
    </location>
</feature>
<dbReference type="PANTHER" id="PTHR23522">
    <property type="entry name" value="BLL5896 PROTEIN"/>
    <property type="match status" value="1"/>
</dbReference>
<keyword evidence="5 8" id="KW-0812">Transmembrane</keyword>
<feature type="transmembrane region" description="Helical" evidence="8">
    <location>
        <begin position="258"/>
        <end position="279"/>
    </location>
</feature>
<keyword evidence="7 8" id="KW-0472">Membrane</keyword>
<evidence type="ECO:0000256" key="7">
    <source>
        <dbReference type="ARBA" id="ARBA00023136"/>
    </source>
</evidence>
<evidence type="ECO:0000256" key="2">
    <source>
        <dbReference type="ARBA" id="ARBA00022448"/>
    </source>
</evidence>
<feature type="transmembrane region" description="Helical" evidence="8">
    <location>
        <begin position="6"/>
        <end position="26"/>
    </location>
</feature>
<dbReference type="EMBL" id="LS483476">
    <property type="protein sequence ID" value="SQI60576.1"/>
    <property type="molecule type" value="Genomic_DNA"/>
</dbReference>
<dbReference type="Pfam" id="PF12832">
    <property type="entry name" value="MFS_1_like"/>
    <property type="match status" value="1"/>
</dbReference>
<dbReference type="GO" id="GO:0030395">
    <property type="term" value="F:lactose binding"/>
    <property type="evidence" value="ECO:0007669"/>
    <property type="project" value="TreeGrafter"/>
</dbReference>
<dbReference type="GO" id="GO:0015528">
    <property type="term" value="F:lactose:proton symporter activity"/>
    <property type="evidence" value="ECO:0007669"/>
    <property type="project" value="TreeGrafter"/>
</dbReference>
<name>A0A2X4W8N5_LEDLE</name>
<accession>A0A2X4W8N5</accession>
<feature type="transmembrane region" description="Helical" evidence="8">
    <location>
        <begin position="193"/>
        <end position="212"/>
    </location>
</feature>
<feature type="transmembrane region" description="Helical" evidence="8">
    <location>
        <begin position="38"/>
        <end position="57"/>
    </location>
</feature>
<dbReference type="InterPro" id="IPR020846">
    <property type="entry name" value="MFS_dom"/>
</dbReference>
<keyword evidence="11" id="KW-1185">Reference proteome</keyword>
<reference evidence="10 11" key="1">
    <citation type="submission" date="2018-06" db="EMBL/GenBank/DDBJ databases">
        <authorList>
            <consortium name="Pathogen Informatics"/>
            <person name="Doyle S."/>
        </authorList>
    </citation>
    <scope>NUCLEOTIDE SEQUENCE [LARGE SCALE GENOMIC DNA]</scope>
    <source>
        <strain evidence="10 11">NCTC4824</strain>
    </source>
</reference>
<dbReference type="SUPFAM" id="SSF103473">
    <property type="entry name" value="MFS general substrate transporter"/>
    <property type="match status" value="1"/>
</dbReference>
<dbReference type="Proteomes" id="UP000249134">
    <property type="component" value="Chromosome 1"/>
</dbReference>
<dbReference type="AlphaFoldDB" id="A0A2X4W8N5"/>
<comment type="subcellular location">
    <subcellularLocation>
        <location evidence="1">Cell inner membrane</location>
        <topology evidence="1">Multi-pass membrane protein</topology>
    </subcellularLocation>
</comment>
<evidence type="ECO:0000256" key="4">
    <source>
        <dbReference type="ARBA" id="ARBA00022519"/>
    </source>
</evidence>
<evidence type="ECO:0000256" key="3">
    <source>
        <dbReference type="ARBA" id="ARBA00022475"/>
    </source>
</evidence>
<feature type="transmembrane region" description="Helical" evidence="8">
    <location>
        <begin position="129"/>
        <end position="147"/>
    </location>
</feature>
<evidence type="ECO:0000256" key="1">
    <source>
        <dbReference type="ARBA" id="ARBA00004429"/>
    </source>
</evidence>
<evidence type="ECO:0000256" key="6">
    <source>
        <dbReference type="ARBA" id="ARBA00022989"/>
    </source>
</evidence>
<protein>
    <submittedName>
        <fullName evidence="10">Major facilitator superfamily protein</fullName>
    </submittedName>
</protein>
<proteinExistence type="predicted"/>
<dbReference type="PIRSF" id="PIRSF004925">
    <property type="entry name" value="HcaT"/>
    <property type="match status" value="1"/>
</dbReference>
<feature type="transmembrane region" description="Helical" evidence="8">
    <location>
        <begin position="69"/>
        <end position="102"/>
    </location>
</feature>
<dbReference type="KEGG" id="blen:NCTC4824_02829"/>
<dbReference type="STRING" id="1348624.GCA_001591545_01878"/>
<feature type="domain" description="Major facilitator superfamily (MFS) profile" evidence="9">
    <location>
        <begin position="1"/>
        <end position="177"/>
    </location>
</feature>
<keyword evidence="6 8" id="KW-1133">Transmembrane helix</keyword>
<feature type="transmembrane region" description="Helical" evidence="8">
    <location>
        <begin position="232"/>
        <end position="251"/>
    </location>
</feature>
<organism evidence="10 11">
    <name type="scientific">Lederbergia lenta</name>
    <name type="common">Bacillus lentus</name>
    <dbReference type="NCBI Taxonomy" id="1467"/>
    <lineage>
        <taxon>Bacteria</taxon>
        <taxon>Bacillati</taxon>
        <taxon>Bacillota</taxon>
        <taxon>Bacilli</taxon>
        <taxon>Bacillales</taxon>
        <taxon>Bacillaceae</taxon>
        <taxon>Lederbergia</taxon>
    </lineage>
</organism>
<evidence type="ECO:0000256" key="8">
    <source>
        <dbReference type="SAM" id="Phobius"/>
    </source>
</evidence>
<dbReference type="Gene3D" id="1.20.1250.20">
    <property type="entry name" value="MFS general substrate transporter like domains"/>
    <property type="match status" value="2"/>
</dbReference>
<keyword evidence="4" id="KW-0997">Cell inner membrane</keyword>
<evidence type="ECO:0000313" key="10">
    <source>
        <dbReference type="EMBL" id="SQI60576.1"/>
    </source>
</evidence>
<evidence type="ECO:0000256" key="5">
    <source>
        <dbReference type="ARBA" id="ARBA00022692"/>
    </source>
</evidence>
<gene>
    <name evidence="10" type="primary">hcaT_1</name>
    <name evidence="10" type="ORF">NCTC4824_02829</name>
</gene>
<sequence>MLPLSLFNFFYYWTISLINAFLPLFFQFKGMDPTKIGLLLAVGPFIAIFAQPLWGFISDRRQTAKNIILLLLILSFITSTGIFFGTTIIILVIAMLVFHFFMSPVQPLLESMSTAYAQEKGVSYGSIRIWGSIGFAIASITIGYLIGEVGIQYLWFVYATLIILAFIIATRLKDSQVKRLPITTIAIKSTFKNPKYLFFLIAALFIGTTTRMNDGMLGLYLKNLGASEGQIGLAWMASSLSEVPVIGLMYFLMKRIPLLVLIGMSGCFYSLRWFLYANLTDPTMLVLSQTMHSITFAIFMVASLQYVAAIVPREMLATGQTIYFATYAGLGAIIGNSAGGYYMDLYGAAFIYKGASVFALIGTCICFIMYMKSQKNKESKQIESKQILEV</sequence>
<dbReference type="InterPro" id="IPR026032">
    <property type="entry name" value="HcaT-like"/>
</dbReference>
<dbReference type="InterPro" id="IPR024989">
    <property type="entry name" value="MFS_assoc_dom"/>
</dbReference>
<dbReference type="PANTHER" id="PTHR23522:SF10">
    <property type="entry name" value="3-PHENYLPROPIONIC ACID TRANSPORTER-RELATED"/>
    <property type="match status" value="1"/>
</dbReference>
<feature type="transmembrane region" description="Helical" evidence="8">
    <location>
        <begin position="153"/>
        <end position="172"/>
    </location>
</feature>
<feature type="transmembrane region" description="Helical" evidence="8">
    <location>
        <begin position="323"/>
        <end position="343"/>
    </location>
</feature>
<dbReference type="InterPro" id="IPR036259">
    <property type="entry name" value="MFS_trans_sf"/>
</dbReference>
<evidence type="ECO:0000259" key="9">
    <source>
        <dbReference type="PROSITE" id="PS50850"/>
    </source>
</evidence>